<feature type="domain" description="Tetratricopeptide repeat protein 21A/21B second ARM" evidence="1">
    <location>
        <begin position="1"/>
        <end position="108"/>
    </location>
</feature>
<dbReference type="SUPFAM" id="SSF48452">
    <property type="entry name" value="TPR-like"/>
    <property type="match status" value="1"/>
</dbReference>
<sequence>PKGAWQYFEISQVVARVCGRNSQILHQSDILLQRALELDSANADYLIEGGYQALMATKMNEAIKFYKSAARTHADNMGAVYGIIHCQILEGKFAEAKQQIEFQHEVQSGNSAVSRARYN</sequence>
<dbReference type="InterPro" id="IPR011990">
    <property type="entry name" value="TPR-like_helical_dom_sf"/>
</dbReference>
<gene>
    <name evidence="2" type="ORF">GIL414_LOCUS82516</name>
</gene>
<dbReference type="InterPro" id="IPR040364">
    <property type="entry name" value="TTC21A/TTC21B"/>
</dbReference>
<evidence type="ECO:0000313" key="2">
    <source>
        <dbReference type="EMBL" id="CAF5217619.1"/>
    </source>
</evidence>
<dbReference type="Pfam" id="PF25060">
    <property type="entry name" value="ARM_TT21_2nd"/>
    <property type="match status" value="1"/>
</dbReference>
<dbReference type="GO" id="GO:0005929">
    <property type="term" value="C:cilium"/>
    <property type="evidence" value="ECO:0007669"/>
    <property type="project" value="GOC"/>
</dbReference>
<dbReference type="Proteomes" id="UP000681720">
    <property type="component" value="Unassembled WGS sequence"/>
</dbReference>
<evidence type="ECO:0000313" key="3">
    <source>
        <dbReference type="Proteomes" id="UP000681720"/>
    </source>
</evidence>
<protein>
    <recommendedName>
        <fullName evidence="1">Tetratricopeptide repeat protein 21A/21B second ARM domain-containing protein</fullName>
    </recommendedName>
</protein>
<dbReference type="InterPro" id="IPR056832">
    <property type="entry name" value="ARM_TT21_2nd"/>
</dbReference>
<dbReference type="GO" id="GO:0061512">
    <property type="term" value="P:protein localization to cilium"/>
    <property type="evidence" value="ECO:0007669"/>
    <property type="project" value="TreeGrafter"/>
</dbReference>
<reference evidence="2" key="1">
    <citation type="submission" date="2021-02" db="EMBL/GenBank/DDBJ databases">
        <authorList>
            <person name="Nowell W R."/>
        </authorList>
    </citation>
    <scope>NUCLEOTIDE SEQUENCE</scope>
</reference>
<comment type="caution">
    <text evidence="2">The sequence shown here is derived from an EMBL/GenBank/DDBJ whole genome shotgun (WGS) entry which is preliminary data.</text>
</comment>
<name>A0A8S3JG75_9BILA</name>
<dbReference type="Gene3D" id="1.25.40.10">
    <property type="entry name" value="Tetratricopeptide repeat domain"/>
    <property type="match status" value="1"/>
</dbReference>
<dbReference type="EMBL" id="CAJOBJ010360411">
    <property type="protein sequence ID" value="CAF5217619.1"/>
    <property type="molecule type" value="Genomic_DNA"/>
</dbReference>
<dbReference type="PANTHER" id="PTHR14699">
    <property type="entry name" value="STI2 PROTEIN-RELATED"/>
    <property type="match status" value="1"/>
</dbReference>
<dbReference type="PANTHER" id="PTHR14699:SF0">
    <property type="entry name" value="TETRATRICOPEPTIDE REPEAT PROTEIN 21 HOMOLOG"/>
    <property type="match status" value="1"/>
</dbReference>
<feature type="non-terminal residue" evidence="2">
    <location>
        <position position="1"/>
    </location>
</feature>
<dbReference type="AlphaFoldDB" id="A0A8S3JG75"/>
<accession>A0A8S3JG75</accession>
<proteinExistence type="predicted"/>
<evidence type="ECO:0000259" key="1">
    <source>
        <dbReference type="Pfam" id="PF25060"/>
    </source>
</evidence>
<dbReference type="GO" id="GO:0035721">
    <property type="term" value="P:intraciliary retrograde transport"/>
    <property type="evidence" value="ECO:0007669"/>
    <property type="project" value="TreeGrafter"/>
</dbReference>
<dbReference type="GO" id="GO:0030991">
    <property type="term" value="C:intraciliary transport particle A"/>
    <property type="evidence" value="ECO:0007669"/>
    <property type="project" value="TreeGrafter"/>
</dbReference>
<organism evidence="2 3">
    <name type="scientific">Rotaria magnacalcarata</name>
    <dbReference type="NCBI Taxonomy" id="392030"/>
    <lineage>
        <taxon>Eukaryota</taxon>
        <taxon>Metazoa</taxon>
        <taxon>Spiralia</taxon>
        <taxon>Gnathifera</taxon>
        <taxon>Rotifera</taxon>
        <taxon>Eurotatoria</taxon>
        <taxon>Bdelloidea</taxon>
        <taxon>Philodinida</taxon>
        <taxon>Philodinidae</taxon>
        <taxon>Rotaria</taxon>
    </lineage>
</organism>